<proteinExistence type="predicted"/>
<evidence type="ECO:0000313" key="2">
    <source>
        <dbReference type="Proteomes" id="UP001321473"/>
    </source>
</evidence>
<gene>
    <name evidence="1" type="ORF">V5799_002569</name>
</gene>
<dbReference type="Gene3D" id="3.20.20.70">
    <property type="entry name" value="Aldolase class I"/>
    <property type="match status" value="1"/>
</dbReference>
<accession>A0AAQ4CWZ1</accession>
<evidence type="ECO:0000313" key="1">
    <source>
        <dbReference type="EMBL" id="KAK8754731.1"/>
    </source>
</evidence>
<protein>
    <submittedName>
        <fullName evidence="1">Uncharacterized protein</fullName>
    </submittedName>
</protein>
<dbReference type="EMBL" id="JARKHS020036864">
    <property type="protein sequence ID" value="KAK8754731.1"/>
    <property type="molecule type" value="Genomic_DNA"/>
</dbReference>
<reference evidence="1 2" key="1">
    <citation type="journal article" date="2023" name="Arcadia Sci">
        <title>De novo assembly of a long-read Amblyomma americanum tick genome.</title>
        <authorList>
            <person name="Chou S."/>
            <person name="Poskanzer K.E."/>
            <person name="Rollins M."/>
            <person name="Thuy-Boun P.S."/>
        </authorList>
    </citation>
    <scope>NUCLEOTIDE SEQUENCE [LARGE SCALE GENOMIC DNA]</scope>
    <source>
        <strain evidence="1">F_SG_1</strain>
        <tissue evidence="1">Salivary glands</tissue>
    </source>
</reference>
<comment type="caution">
    <text evidence="1">The sequence shown here is derived from an EMBL/GenBank/DDBJ whole genome shotgun (WGS) entry which is preliminary data.</text>
</comment>
<name>A0AAQ4CWZ1_AMBAM</name>
<sequence length="141" mass="15632">MSSPQGQPPADIDDIETLAMANLSPAVQAYIQAATGRGLTARENRQAFDSDSEEEVGVRPNAVQVVTVDAERIGHINWDALTYKHRNLHIWHYWKSDWPSSTHQRSIVLKVTRRTDSLCAGFGVVLGGRTSEFGQAASWEK</sequence>
<organism evidence="1 2">
    <name type="scientific">Amblyomma americanum</name>
    <name type="common">Lone star tick</name>
    <dbReference type="NCBI Taxonomy" id="6943"/>
    <lineage>
        <taxon>Eukaryota</taxon>
        <taxon>Metazoa</taxon>
        <taxon>Ecdysozoa</taxon>
        <taxon>Arthropoda</taxon>
        <taxon>Chelicerata</taxon>
        <taxon>Arachnida</taxon>
        <taxon>Acari</taxon>
        <taxon>Parasitiformes</taxon>
        <taxon>Ixodida</taxon>
        <taxon>Ixodoidea</taxon>
        <taxon>Ixodidae</taxon>
        <taxon>Amblyomminae</taxon>
        <taxon>Amblyomma</taxon>
    </lineage>
</organism>
<dbReference type="AlphaFoldDB" id="A0AAQ4CWZ1"/>
<keyword evidence="2" id="KW-1185">Reference proteome</keyword>
<dbReference type="InterPro" id="IPR013785">
    <property type="entry name" value="Aldolase_TIM"/>
</dbReference>
<dbReference type="Proteomes" id="UP001321473">
    <property type="component" value="Unassembled WGS sequence"/>
</dbReference>